<dbReference type="Proteomes" id="UP000238493">
    <property type="component" value="Unassembled WGS sequence"/>
</dbReference>
<evidence type="ECO:0000259" key="3">
    <source>
        <dbReference type="PROSITE" id="PS51186"/>
    </source>
</evidence>
<dbReference type="InterPro" id="IPR050832">
    <property type="entry name" value="Bact_Acetyltransf"/>
</dbReference>
<dbReference type="OrthoDB" id="281808at2"/>
<dbReference type="InterPro" id="IPR000182">
    <property type="entry name" value="GNAT_dom"/>
</dbReference>
<dbReference type="SUPFAM" id="SSF55729">
    <property type="entry name" value="Acyl-CoA N-acyltransferases (Nat)"/>
    <property type="match status" value="1"/>
</dbReference>
<dbReference type="CDD" id="cd04301">
    <property type="entry name" value="NAT_SF"/>
    <property type="match status" value="1"/>
</dbReference>
<organism evidence="4 5">
    <name type="scientific">Brucella oryzae</name>
    <dbReference type="NCBI Taxonomy" id="335286"/>
    <lineage>
        <taxon>Bacteria</taxon>
        <taxon>Pseudomonadati</taxon>
        <taxon>Pseudomonadota</taxon>
        <taxon>Alphaproteobacteria</taxon>
        <taxon>Hyphomicrobiales</taxon>
        <taxon>Brucellaceae</taxon>
        <taxon>Brucella/Ochrobactrum group</taxon>
        <taxon>Brucella</taxon>
    </lineage>
</organism>
<accession>A0A2S7J4C8</accession>
<evidence type="ECO:0000313" key="4">
    <source>
        <dbReference type="EMBL" id="PQA75113.1"/>
    </source>
</evidence>
<dbReference type="EMBL" id="PTRC01000006">
    <property type="protein sequence ID" value="PQA75113.1"/>
    <property type="molecule type" value="Genomic_DNA"/>
</dbReference>
<protein>
    <submittedName>
        <fullName evidence="4">GNAT family N-acetyltransferase</fullName>
    </submittedName>
</protein>
<dbReference type="InterPro" id="IPR016181">
    <property type="entry name" value="Acyl_CoA_acyltransferase"/>
</dbReference>
<dbReference type="PROSITE" id="PS51186">
    <property type="entry name" value="GNAT"/>
    <property type="match status" value="1"/>
</dbReference>
<dbReference type="PANTHER" id="PTHR43877:SF2">
    <property type="entry name" value="AMINOALKYLPHOSPHONATE N-ACETYLTRANSFERASE-RELATED"/>
    <property type="match status" value="1"/>
</dbReference>
<evidence type="ECO:0000313" key="5">
    <source>
        <dbReference type="Proteomes" id="UP000238493"/>
    </source>
</evidence>
<comment type="caution">
    <text evidence="4">The sequence shown here is derived from an EMBL/GenBank/DDBJ whole genome shotgun (WGS) entry which is preliminary data.</text>
</comment>
<evidence type="ECO:0000256" key="2">
    <source>
        <dbReference type="ARBA" id="ARBA00023315"/>
    </source>
</evidence>
<gene>
    <name evidence="4" type="ORF">C3731_02505</name>
</gene>
<sequence length="151" mass="17138">MYQAEIRKATLSDVPEIQNIVQDAYAPYTERIGRKPAPMTDDYAKLIEDGTAWVLAAGGSVVGLIVLLIETNHVLVNNVAVAKTYQGHGFGRKLLDYADVYARENGLSELRLYTNELMHENLVIYPKLGWQEYNRAEQDGFRRVFMRKALC</sequence>
<feature type="domain" description="N-acetyltransferase" evidence="3">
    <location>
        <begin position="4"/>
        <end position="151"/>
    </location>
</feature>
<keyword evidence="2" id="KW-0012">Acyltransferase</keyword>
<name>A0A2S7J4C8_9HYPH</name>
<reference evidence="4 5" key="1">
    <citation type="submission" date="2018-02" db="EMBL/GenBank/DDBJ databases">
        <title>Draft genome sequence of Ochrobactrum oryzae found in Brazil.</title>
        <authorList>
            <person name="Cerdeira L."/>
            <person name="Andrade F."/>
            <person name="Zacariotto T."/>
            <person name="Barbosa B."/>
            <person name="Santos S."/>
            <person name="Cassetari V."/>
            <person name="Lincopan N."/>
        </authorList>
    </citation>
    <scope>NUCLEOTIDE SEQUENCE [LARGE SCALE GENOMIC DNA]</scope>
    <source>
        <strain evidence="4 5">OA447</strain>
    </source>
</reference>
<dbReference type="Gene3D" id="3.40.630.30">
    <property type="match status" value="1"/>
</dbReference>
<evidence type="ECO:0000256" key="1">
    <source>
        <dbReference type="ARBA" id="ARBA00022679"/>
    </source>
</evidence>
<proteinExistence type="predicted"/>
<dbReference type="AlphaFoldDB" id="A0A2S7J4C8"/>
<dbReference type="RefSeq" id="WP_104754144.1">
    <property type="nucleotide sequence ID" value="NZ_PTRC01000006.1"/>
</dbReference>
<keyword evidence="5" id="KW-1185">Reference proteome</keyword>
<keyword evidence="1 4" id="KW-0808">Transferase</keyword>
<dbReference type="Pfam" id="PF13508">
    <property type="entry name" value="Acetyltransf_7"/>
    <property type="match status" value="1"/>
</dbReference>
<dbReference type="GO" id="GO:0016747">
    <property type="term" value="F:acyltransferase activity, transferring groups other than amino-acyl groups"/>
    <property type="evidence" value="ECO:0007669"/>
    <property type="project" value="InterPro"/>
</dbReference>
<dbReference type="PANTHER" id="PTHR43877">
    <property type="entry name" value="AMINOALKYLPHOSPHONATE N-ACETYLTRANSFERASE-RELATED-RELATED"/>
    <property type="match status" value="1"/>
</dbReference>